<dbReference type="PANTHER" id="PTHR42860:SF1">
    <property type="entry name" value="VITAMIN B12-BINDING PROTEIN"/>
    <property type="match status" value="1"/>
</dbReference>
<reference evidence="2 3" key="1">
    <citation type="journal article" date="2002" name="DNA Res.">
        <title>Complete genome structure of the thermophilic cyanobacterium Thermosynechococcus elongatus BP-1.</title>
        <authorList>
            <person name="Nakamura Y."/>
            <person name="Kaneko T."/>
            <person name="Sato S."/>
            <person name="Ikeuchi M."/>
            <person name="Katoh H."/>
            <person name="Sasamoto S."/>
            <person name="Watanabe A."/>
            <person name="Iriguchi M."/>
            <person name="Kawashima K."/>
            <person name="Kimura T."/>
            <person name="Kishida Y."/>
            <person name="Kiyokawa C."/>
            <person name="Kohara M."/>
            <person name="Matsumoto M."/>
            <person name="Matsuno A."/>
            <person name="Nakazaki N."/>
            <person name="Shimpo S."/>
            <person name="Sugimoto M."/>
            <person name="Takeuchi C."/>
            <person name="Yamada M."/>
            <person name="Tabata S."/>
        </authorList>
    </citation>
    <scope>NUCLEOTIDE SEQUENCE [LARGE SCALE GENOMIC DNA]</scope>
    <source>
        <strain evidence="3">IAM M-273 / NIES-2133 / BP-1</strain>
    </source>
</reference>
<dbReference type="InterPro" id="IPR002491">
    <property type="entry name" value="ABC_transptr_periplasmic_BD"/>
</dbReference>
<dbReference type="KEGG" id="tel:tll1975"/>
<feature type="domain" description="Fe/B12 periplasmic-binding" evidence="1">
    <location>
        <begin position="2"/>
        <end position="288"/>
    </location>
</feature>
<dbReference type="Pfam" id="PF01497">
    <property type="entry name" value="Peripla_BP_2"/>
    <property type="match status" value="1"/>
</dbReference>
<protein>
    <submittedName>
        <fullName evidence="2">Tll1975 protein</fullName>
    </submittedName>
</protein>
<evidence type="ECO:0000259" key="1">
    <source>
        <dbReference type="PROSITE" id="PS50983"/>
    </source>
</evidence>
<dbReference type="PATRIC" id="fig|197221.4.peg.2065"/>
<dbReference type="CDD" id="cd01144">
    <property type="entry name" value="BtuF"/>
    <property type="match status" value="1"/>
</dbReference>
<dbReference type="AlphaFoldDB" id="Q8DHI4"/>
<dbReference type="Gene3D" id="3.40.50.1980">
    <property type="entry name" value="Nitrogenase molybdenum iron protein domain"/>
    <property type="match status" value="2"/>
</dbReference>
<name>Q8DHI4_THEVB</name>
<dbReference type="EnsemblBacteria" id="BAC09527">
    <property type="protein sequence ID" value="BAC09527"/>
    <property type="gene ID" value="BAC09527"/>
</dbReference>
<dbReference type="RefSeq" id="WP_011057810.1">
    <property type="nucleotide sequence ID" value="NC_004113.1"/>
</dbReference>
<keyword evidence="3" id="KW-1185">Reference proteome</keyword>
<gene>
    <name evidence="2" type="ordered locus">tll1975</name>
</gene>
<evidence type="ECO:0000313" key="3">
    <source>
        <dbReference type="Proteomes" id="UP000000440"/>
    </source>
</evidence>
<dbReference type="PROSITE" id="PS50983">
    <property type="entry name" value="FE_B12_PBP"/>
    <property type="match status" value="1"/>
</dbReference>
<dbReference type="PANTHER" id="PTHR42860">
    <property type="entry name" value="VITAMIN B12-BINDING PROTEIN"/>
    <property type="match status" value="1"/>
</dbReference>
<dbReference type="InterPro" id="IPR051030">
    <property type="entry name" value="Vitamin_B12-ABC_binding"/>
</dbReference>
<organism evidence="2 3">
    <name type="scientific">Thermosynechococcus vestitus (strain NIES-2133 / IAM M-273 / BP-1)</name>
    <dbReference type="NCBI Taxonomy" id="197221"/>
    <lineage>
        <taxon>Bacteria</taxon>
        <taxon>Bacillati</taxon>
        <taxon>Cyanobacteriota</taxon>
        <taxon>Cyanophyceae</taxon>
        <taxon>Acaryochloridales</taxon>
        <taxon>Thermosynechococcaceae</taxon>
        <taxon>Thermosynechococcus</taxon>
    </lineage>
</organism>
<dbReference type="STRING" id="197221.gene:10748582"/>
<sequence length="312" mass="34774">MRLVSLLPSATEIIAALGLLPFLVGRSHECDYPPEVKALPVCTRARLNAQQSSLAIDRVVQELLRAALGIYDLELATLQALKPTHIITQDQCDVCAVTLPDVQRAIADLLEPPPQLISLQPHCLEDIWEDIRRVGLTLGVAPDPLLTVLKERMRACQRRVSDRPRRQVVAIEWIDPPMASGNWIPELIALAGGENMLGTAGKHSPYIEWSTLLAIDPEVILVMPCGFDLERTRQELDQALQTYPQWQQLRALQTGQLYILDGNAYFNRPGPRLVDSLEILVEILHPCPEPKFHGVGWRPYVGPSMAKMSDEG</sequence>
<evidence type="ECO:0000313" key="2">
    <source>
        <dbReference type="EMBL" id="BAC09527.1"/>
    </source>
</evidence>
<proteinExistence type="predicted"/>
<dbReference type="SUPFAM" id="SSF53807">
    <property type="entry name" value="Helical backbone' metal receptor"/>
    <property type="match status" value="1"/>
</dbReference>
<accession>Q8DHI4</accession>
<dbReference type="Proteomes" id="UP000000440">
    <property type="component" value="Chromosome"/>
</dbReference>
<dbReference type="EMBL" id="BA000039">
    <property type="protein sequence ID" value="BAC09527.1"/>
    <property type="molecule type" value="Genomic_DNA"/>
</dbReference>
<dbReference type="eggNOG" id="COG0614">
    <property type="taxonomic scope" value="Bacteria"/>
</dbReference>